<organism evidence="3 4">
    <name type="scientific">Canna indica</name>
    <name type="common">Indian-shot</name>
    <dbReference type="NCBI Taxonomy" id="4628"/>
    <lineage>
        <taxon>Eukaryota</taxon>
        <taxon>Viridiplantae</taxon>
        <taxon>Streptophyta</taxon>
        <taxon>Embryophyta</taxon>
        <taxon>Tracheophyta</taxon>
        <taxon>Spermatophyta</taxon>
        <taxon>Magnoliopsida</taxon>
        <taxon>Liliopsida</taxon>
        <taxon>Zingiberales</taxon>
        <taxon>Cannaceae</taxon>
        <taxon>Canna</taxon>
    </lineage>
</organism>
<protein>
    <submittedName>
        <fullName evidence="3">TraB domain-containing protein</fullName>
    </submittedName>
</protein>
<evidence type="ECO:0000313" key="3">
    <source>
        <dbReference type="EMBL" id="WOL06059.1"/>
    </source>
</evidence>
<dbReference type="CDD" id="cd14726">
    <property type="entry name" value="TraB_PrgY-like"/>
    <property type="match status" value="1"/>
</dbReference>
<feature type="region of interest" description="Disordered" evidence="1">
    <location>
        <begin position="66"/>
        <end position="141"/>
    </location>
</feature>
<dbReference type="EMBL" id="CP136893">
    <property type="protein sequence ID" value="WOL06059.1"/>
    <property type="molecule type" value="Genomic_DNA"/>
</dbReference>
<gene>
    <name evidence="3" type="ORF">Cni_G14791</name>
</gene>
<sequence>MFRPVRERLLDSAESCLLAPTTRCCRRVYLRCFSPVRLPQNSLPHPPFIKLHVLSLASSFPSCPLPPRMDPSGAPSPGPDPYNAEDYVHVSNPLSEEVQDRQERPELGSALPTEADERSEDQDSSGGGLGGAEGPTEEGVTEGKRILPEELAKSVVLLQCESSAEGGSCDVHLVGTAHVSQESCREVQAIINCLKPQVVFLELCSSRISILTPQNLQVPTMTEMMDMWKKKKMNAFGILYSWFLAKVAQKLEVLPGAEFRVAYEEAMGYGGKVILGDRPVHITLKRTWGKMTLWHKTKFLYYILFQTIFLPSPEDLNKMLKDMDNVDMLTLVIQEMSKAFPTLMDTLLHERDMYMSSTLLRVAREHSSVVAVVGKGHLSGIQKNWKQPIQMKNLLEIPPRSGGLSRTKVIASIGAAFTGVAAATGIYLLIKR</sequence>
<dbReference type="Proteomes" id="UP001327560">
    <property type="component" value="Chromosome 4"/>
</dbReference>
<feature type="compositionally biased region" description="Pro residues" evidence="1">
    <location>
        <begin position="66"/>
        <end position="80"/>
    </location>
</feature>
<reference evidence="3 4" key="1">
    <citation type="submission" date="2023-10" db="EMBL/GenBank/DDBJ databases">
        <title>Chromosome-scale genome assembly provides insights into flower coloration mechanisms of Canna indica.</title>
        <authorList>
            <person name="Li C."/>
        </authorList>
    </citation>
    <scope>NUCLEOTIDE SEQUENCE [LARGE SCALE GENOMIC DNA]</scope>
    <source>
        <tissue evidence="3">Flower</tissue>
    </source>
</reference>
<evidence type="ECO:0000256" key="2">
    <source>
        <dbReference type="SAM" id="Phobius"/>
    </source>
</evidence>
<accession>A0AAQ3QCP6</accession>
<dbReference type="InterPro" id="IPR046345">
    <property type="entry name" value="TraB_PrgY-like"/>
</dbReference>
<feature type="transmembrane region" description="Helical" evidence="2">
    <location>
        <begin position="409"/>
        <end position="430"/>
    </location>
</feature>
<dbReference type="Pfam" id="PF01963">
    <property type="entry name" value="TraB_PrgY_gumN"/>
    <property type="match status" value="1"/>
</dbReference>
<keyword evidence="2" id="KW-0472">Membrane</keyword>
<proteinExistence type="predicted"/>
<evidence type="ECO:0000256" key="1">
    <source>
        <dbReference type="SAM" id="MobiDB-lite"/>
    </source>
</evidence>
<name>A0AAQ3QCP6_9LILI</name>
<keyword evidence="4" id="KW-1185">Reference proteome</keyword>
<dbReference type="PANTHER" id="PTHR21530:SF7">
    <property type="entry name" value="TRAB DOMAIN-CONTAINING PROTEIN"/>
    <property type="match status" value="1"/>
</dbReference>
<keyword evidence="2" id="KW-1133">Transmembrane helix</keyword>
<dbReference type="InterPro" id="IPR002816">
    <property type="entry name" value="TraB/PrgY/GumN_fam"/>
</dbReference>
<dbReference type="AlphaFoldDB" id="A0AAQ3QCP6"/>
<keyword evidence="2" id="KW-0812">Transmembrane</keyword>
<evidence type="ECO:0000313" key="4">
    <source>
        <dbReference type="Proteomes" id="UP001327560"/>
    </source>
</evidence>
<dbReference type="GO" id="GO:0005741">
    <property type="term" value="C:mitochondrial outer membrane"/>
    <property type="evidence" value="ECO:0007669"/>
    <property type="project" value="TreeGrafter"/>
</dbReference>
<dbReference type="PANTHER" id="PTHR21530">
    <property type="entry name" value="PHEROMONE SHUTDOWN PROTEIN"/>
    <property type="match status" value="1"/>
</dbReference>